<comment type="caution">
    <text evidence="3">The sequence shown here is derived from an EMBL/GenBank/DDBJ whole genome shotgun (WGS) entry which is preliminary data.</text>
</comment>
<evidence type="ECO:0000313" key="3">
    <source>
        <dbReference type="EMBL" id="NEV94288.1"/>
    </source>
</evidence>
<dbReference type="PROSITE" id="PS52035">
    <property type="entry name" value="PEPTIDASE_M14"/>
    <property type="match status" value="1"/>
</dbReference>
<gene>
    <name evidence="3" type="ORF">G3567_09045</name>
</gene>
<evidence type="ECO:0000259" key="2">
    <source>
        <dbReference type="PROSITE" id="PS52035"/>
    </source>
</evidence>
<protein>
    <submittedName>
        <fullName evidence="3">DUF2817 domain-containing protein</fullName>
    </submittedName>
</protein>
<dbReference type="Gene3D" id="3.40.630.10">
    <property type="entry name" value="Zn peptidases"/>
    <property type="match status" value="1"/>
</dbReference>
<comment type="similarity">
    <text evidence="1">Belongs to the peptidase M14 family.</text>
</comment>
<dbReference type="GO" id="GO:0006508">
    <property type="term" value="P:proteolysis"/>
    <property type="evidence" value="ECO:0007669"/>
    <property type="project" value="InterPro"/>
</dbReference>
<dbReference type="GO" id="GO:0008270">
    <property type="term" value="F:zinc ion binding"/>
    <property type="evidence" value="ECO:0007669"/>
    <property type="project" value="InterPro"/>
</dbReference>
<dbReference type="Proteomes" id="UP000478505">
    <property type="component" value="Unassembled WGS sequence"/>
</dbReference>
<accession>A0A6B3R2N2</accession>
<evidence type="ECO:0000256" key="1">
    <source>
        <dbReference type="PROSITE-ProRule" id="PRU01379"/>
    </source>
</evidence>
<sequence>MNLKQPDFTELLTTYSEFKVSSLQGRYLKEEDLLEVFKTLSKKFTIKHEGHSEEGRIISSFHVGKGPRKILIWSQMHGNESTTTKAVLDVLNYFLTYPEVSEAILDRCSFVIVPVLNPDGAVNYTRVNANAIDLNRDAYLKTQSESKILQGIYSEFKPEVCFNMHDQRTIFSAGSTDKPATVSFLSPSFNEARDIDAIRTKAMGLIARANLMLQEFIPGQIGRYDDAFNINCIGDYLQKKGTPTVLFEAGHFPGDYDREETRKYIFIALLNMIIDVANNENFDAVETYFEIPENEKLFYDVILRNVNYNDNPTDIAIQFKETLSAHHIKFVPVIERIDRLNDYFGHREIDAEGQILEFEKPVQLKEGEILSSFTLNNNVFAI</sequence>
<dbReference type="GO" id="GO:0004181">
    <property type="term" value="F:metallocarboxypeptidase activity"/>
    <property type="evidence" value="ECO:0007669"/>
    <property type="project" value="InterPro"/>
</dbReference>
<feature type="domain" description="Peptidase M14" evidence="2">
    <location>
        <begin position="19"/>
        <end position="276"/>
    </location>
</feature>
<name>A0A6B3R2N2_9FLAO</name>
<dbReference type="SUPFAM" id="SSF53187">
    <property type="entry name" value="Zn-dependent exopeptidases"/>
    <property type="match status" value="1"/>
</dbReference>
<reference evidence="3 4" key="1">
    <citation type="submission" date="2020-02" db="EMBL/GenBank/DDBJ databases">
        <title>Flavobacteriaceae Psychroflexus bacterium YR1-1, complete genome.</title>
        <authorList>
            <person name="Li Y."/>
            <person name="Wu S."/>
        </authorList>
    </citation>
    <scope>NUCLEOTIDE SEQUENCE [LARGE SCALE GENOMIC DNA]</scope>
    <source>
        <strain evidence="3 4">YR1-1</strain>
    </source>
</reference>
<dbReference type="AlphaFoldDB" id="A0A6B3R2N2"/>
<dbReference type="InterPro" id="IPR000834">
    <property type="entry name" value="Peptidase_M14"/>
</dbReference>
<proteinExistence type="inferred from homology"/>
<evidence type="ECO:0000313" key="4">
    <source>
        <dbReference type="Proteomes" id="UP000478505"/>
    </source>
</evidence>
<dbReference type="RefSeq" id="WP_164005006.1">
    <property type="nucleotide sequence ID" value="NZ_JAAIKD010000004.1"/>
</dbReference>
<keyword evidence="4" id="KW-1185">Reference proteome</keyword>
<comment type="caution">
    <text evidence="1">Lacks conserved residue(s) required for the propagation of feature annotation.</text>
</comment>
<organism evidence="3 4">
    <name type="scientific">Psychroflexus aurantiacus</name>
    <dbReference type="NCBI Taxonomy" id="2709310"/>
    <lineage>
        <taxon>Bacteria</taxon>
        <taxon>Pseudomonadati</taxon>
        <taxon>Bacteroidota</taxon>
        <taxon>Flavobacteriia</taxon>
        <taxon>Flavobacteriales</taxon>
        <taxon>Flavobacteriaceae</taxon>
        <taxon>Psychroflexus</taxon>
    </lineage>
</organism>
<dbReference type="EMBL" id="JAAIKD010000004">
    <property type="protein sequence ID" value="NEV94288.1"/>
    <property type="molecule type" value="Genomic_DNA"/>
</dbReference>
<dbReference type="Pfam" id="PF00246">
    <property type="entry name" value="Peptidase_M14"/>
    <property type="match status" value="1"/>
</dbReference>